<dbReference type="VEuPathDB" id="VectorBase:AATE010003"/>
<sequence length="179" mass="19137">MSAFISLIFSLQLPRSFGTIPGKLGDTKHSSSTGTGRKLSTVEMEQTRLYRLRRPPEPVVPFGRRASGSKEEEEESVDLAPDPRPIPPGASSTGPQMSCVFIEGHDLAASEGAPWAGRGTRRTVVTSINTSTVGRSVLSASFLDFIKLALAVCLECLGVYVAVQVESVSSEHCVFTPPT</sequence>
<reference evidence="3" key="1">
    <citation type="submission" date="2022-08" db="UniProtKB">
        <authorList>
            <consortium name="EnsemblMetazoa"/>
        </authorList>
    </citation>
    <scope>IDENTIFICATION</scope>
    <source>
        <strain evidence="3">EBRO</strain>
    </source>
</reference>
<evidence type="ECO:0000256" key="1">
    <source>
        <dbReference type="SAM" id="MobiDB-lite"/>
    </source>
</evidence>
<keyword evidence="2" id="KW-0732">Signal</keyword>
<name>A0A182J2A6_ANOAO</name>
<dbReference type="AlphaFoldDB" id="A0A182J2A6"/>
<organism evidence="3">
    <name type="scientific">Anopheles atroparvus</name>
    <name type="common">European mosquito</name>
    <dbReference type="NCBI Taxonomy" id="41427"/>
    <lineage>
        <taxon>Eukaryota</taxon>
        <taxon>Metazoa</taxon>
        <taxon>Ecdysozoa</taxon>
        <taxon>Arthropoda</taxon>
        <taxon>Hexapoda</taxon>
        <taxon>Insecta</taxon>
        <taxon>Pterygota</taxon>
        <taxon>Neoptera</taxon>
        <taxon>Endopterygota</taxon>
        <taxon>Diptera</taxon>
        <taxon>Nematocera</taxon>
        <taxon>Culicoidea</taxon>
        <taxon>Culicidae</taxon>
        <taxon>Anophelinae</taxon>
        <taxon>Anopheles</taxon>
    </lineage>
</organism>
<protein>
    <submittedName>
        <fullName evidence="3">Uncharacterized protein</fullName>
    </submittedName>
</protein>
<feature type="region of interest" description="Disordered" evidence="1">
    <location>
        <begin position="22"/>
        <end position="95"/>
    </location>
</feature>
<accession>A0A182J2A6</accession>
<dbReference type="EnsemblMetazoa" id="AATE010003-RA">
    <property type="protein sequence ID" value="AATE010003-PA.1"/>
    <property type="gene ID" value="AATE010003"/>
</dbReference>
<proteinExistence type="predicted"/>
<evidence type="ECO:0000313" key="3">
    <source>
        <dbReference type="EnsemblMetazoa" id="AATE010003-PA.1"/>
    </source>
</evidence>
<evidence type="ECO:0000256" key="2">
    <source>
        <dbReference type="SAM" id="SignalP"/>
    </source>
</evidence>
<feature type="signal peptide" evidence="2">
    <location>
        <begin position="1"/>
        <end position="18"/>
    </location>
</feature>
<feature type="chain" id="PRO_5043646558" evidence="2">
    <location>
        <begin position="19"/>
        <end position="179"/>
    </location>
</feature>